<dbReference type="EMBL" id="JARKNE010000009">
    <property type="protein sequence ID" value="KAK5802850.1"/>
    <property type="molecule type" value="Genomic_DNA"/>
</dbReference>
<sequence length="57" mass="6709">MPMVKDISTIKVSILIAKMQVRFQYRVSYRKALIAKQMAMEQLYENVNASYNEHRDG</sequence>
<accession>A0ABR0NNE3</accession>
<dbReference type="Proteomes" id="UP001358586">
    <property type="component" value="Chromosome 9"/>
</dbReference>
<keyword evidence="2" id="KW-1185">Reference proteome</keyword>
<comment type="caution">
    <text evidence="1">The sequence shown here is derived from an EMBL/GenBank/DDBJ whole genome shotgun (WGS) entry which is preliminary data.</text>
</comment>
<organism evidence="1 2">
    <name type="scientific">Gossypium arboreum</name>
    <name type="common">Tree cotton</name>
    <name type="synonym">Gossypium nanking</name>
    <dbReference type="NCBI Taxonomy" id="29729"/>
    <lineage>
        <taxon>Eukaryota</taxon>
        <taxon>Viridiplantae</taxon>
        <taxon>Streptophyta</taxon>
        <taxon>Embryophyta</taxon>
        <taxon>Tracheophyta</taxon>
        <taxon>Spermatophyta</taxon>
        <taxon>Magnoliopsida</taxon>
        <taxon>eudicotyledons</taxon>
        <taxon>Gunneridae</taxon>
        <taxon>Pentapetalae</taxon>
        <taxon>rosids</taxon>
        <taxon>malvids</taxon>
        <taxon>Malvales</taxon>
        <taxon>Malvaceae</taxon>
        <taxon>Malvoideae</taxon>
        <taxon>Gossypium</taxon>
    </lineage>
</organism>
<name>A0ABR0NNE3_GOSAR</name>
<reference evidence="1 2" key="1">
    <citation type="submission" date="2023-03" db="EMBL/GenBank/DDBJ databases">
        <title>WGS of Gossypium arboreum.</title>
        <authorList>
            <person name="Yu D."/>
        </authorList>
    </citation>
    <scope>NUCLEOTIDE SEQUENCE [LARGE SCALE GENOMIC DNA]</scope>
    <source>
        <tissue evidence="1">Leaf</tissue>
    </source>
</reference>
<gene>
    <name evidence="1" type="ORF">PVK06_030476</name>
</gene>
<proteinExistence type="predicted"/>
<protein>
    <submittedName>
        <fullName evidence="1">Uncharacterized protein</fullName>
    </submittedName>
</protein>
<evidence type="ECO:0000313" key="2">
    <source>
        <dbReference type="Proteomes" id="UP001358586"/>
    </source>
</evidence>
<evidence type="ECO:0000313" key="1">
    <source>
        <dbReference type="EMBL" id="KAK5802850.1"/>
    </source>
</evidence>